<dbReference type="InterPro" id="IPR002065">
    <property type="entry name" value="TPX"/>
</dbReference>
<keyword evidence="1" id="KW-1015">Disulfide bond</keyword>
<gene>
    <name evidence="4" type="ORF">N47_A11120</name>
</gene>
<evidence type="ECO:0000259" key="3">
    <source>
        <dbReference type="PROSITE" id="PS51352"/>
    </source>
</evidence>
<dbReference type="Pfam" id="PF08534">
    <property type="entry name" value="Redoxin"/>
    <property type="match status" value="1"/>
</dbReference>
<dbReference type="GO" id="GO:0008379">
    <property type="term" value="F:thioredoxin peroxidase activity"/>
    <property type="evidence" value="ECO:0007669"/>
    <property type="project" value="InterPro"/>
</dbReference>
<protein>
    <recommendedName>
        <fullName evidence="3">Thioredoxin domain-containing protein</fullName>
    </recommendedName>
</protein>
<evidence type="ECO:0000256" key="1">
    <source>
        <dbReference type="ARBA" id="ARBA00023157"/>
    </source>
</evidence>
<dbReference type="PROSITE" id="PS51352">
    <property type="entry name" value="THIOREDOXIN_2"/>
    <property type="match status" value="1"/>
</dbReference>
<dbReference type="InterPro" id="IPR013740">
    <property type="entry name" value="Redoxin"/>
</dbReference>
<dbReference type="InterPro" id="IPR050455">
    <property type="entry name" value="Tpx_Peroxidase_subfamily"/>
</dbReference>
<feature type="domain" description="Thioredoxin" evidence="3">
    <location>
        <begin position="55"/>
        <end position="203"/>
    </location>
</feature>
<accession>E1Y939</accession>
<proteinExistence type="predicted"/>
<dbReference type="CDD" id="cd03014">
    <property type="entry name" value="PRX_Atyp2cys"/>
    <property type="match status" value="1"/>
</dbReference>
<dbReference type="NCBIfam" id="NF001808">
    <property type="entry name" value="PRK00522.1"/>
    <property type="match status" value="1"/>
</dbReference>
<dbReference type="PROSITE" id="PS51257">
    <property type="entry name" value="PROKAR_LIPOPROTEIN"/>
    <property type="match status" value="1"/>
</dbReference>
<dbReference type="InterPro" id="IPR013766">
    <property type="entry name" value="Thioredoxin_domain"/>
</dbReference>
<evidence type="ECO:0000313" key="4">
    <source>
        <dbReference type="EMBL" id="CBX27083.1"/>
    </source>
</evidence>
<reference evidence="4" key="1">
    <citation type="journal article" date="2011" name="Environ. Microbiol.">
        <title>Genomic insights into the metabolic potential of the polycyclic aromatic hydrocarbon degrading sulfate-reducing Deltaproteobacterium N47.</title>
        <authorList>
            <person name="Bergmann F."/>
            <person name="Selesi D."/>
            <person name="Weinmaier T."/>
            <person name="Tischler P."/>
            <person name="Rattei T."/>
            <person name="Meckenstock R.U."/>
        </authorList>
    </citation>
    <scope>NUCLEOTIDE SEQUENCE</scope>
</reference>
<evidence type="ECO:0000256" key="2">
    <source>
        <dbReference type="ARBA" id="ARBA00023284"/>
    </source>
</evidence>
<dbReference type="Gene3D" id="3.40.30.10">
    <property type="entry name" value="Glutaredoxin"/>
    <property type="match status" value="1"/>
</dbReference>
<dbReference type="InterPro" id="IPR036249">
    <property type="entry name" value="Thioredoxin-like_sf"/>
</dbReference>
<sequence>MKRQIINLMVGVTFLVLLISCAKKQADMPIDTVSVSPGTQVTMKGKSLSLIGNAIEVGKQLPDTSLVDAKTMNSVNLNDYKNAVLFLSIVPSIDTKVCEAQTHYLGEQGDKLPATIKRITISRDTPFAQVRFADEAKLNDIQYLSDYKEGSFGRSIGLLMDGPMLLARAVILVDKQGIVQYIQVVPEITHLPDMEKAFKKAAELDNLP</sequence>
<dbReference type="PANTHER" id="PTHR43110:SF1">
    <property type="entry name" value="THIOL PEROXIDASE"/>
    <property type="match status" value="1"/>
</dbReference>
<organism evidence="4">
    <name type="scientific">uncultured Desulfobacterium sp</name>
    <dbReference type="NCBI Taxonomy" id="201089"/>
    <lineage>
        <taxon>Bacteria</taxon>
        <taxon>Pseudomonadati</taxon>
        <taxon>Thermodesulfobacteriota</taxon>
        <taxon>Desulfobacteria</taxon>
        <taxon>Desulfobacterales</taxon>
        <taxon>Desulfobacteriaceae</taxon>
        <taxon>Desulfobacterium</taxon>
        <taxon>environmental samples</taxon>
    </lineage>
</organism>
<dbReference type="SUPFAM" id="SSF52833">
    <property type="entry name" value="Thioredoxin-like"/>
    <property type="match status" value="1"/>
</dbReference>
<dbReference type="AlphaFoldDB" id="E1Y939"/>
<name>E1Y939_9BACT</name>
<dbReference type="PANTHER" id="PTHR43110">
    <property type="entry name" value="THIOL PEROXIDASE"/>
    <property type="match status" value="1"/>
</dbReference>
<dbReference type="EMBL" id="FR695864">
    <property type="protein sequence ID" value="CBX27083.1"/>
    <property type="molecule type" value="Genomic_DNA"/>
</dbReference>
<keyword evidence="2" id="KW-0676">Redox-active center</keyword>